<name>A0ABM9CH10_9BACL</name>
<dbReference type="PANTHER" id="PTHR43143">
    <property type="entry name" value="METALLOPHOSPHOESTERASE, CALCINEURIN SUPERFAMILY"/>
    <property type="match status" value="1"/>
</dbReference>
<sequence length="400" mass="45265">MVKKPSLKFVVLTDTHIKASLEGTEAQNFDRALKDIIATSPDCRGIMHVGDITDNGERAEFEIMEQIWKANMEGLPPIYFTYGNHDVRWKDIDRQMSLFTEHMGIHNAYYDLWLEGYHFIFLGTEIGLKDCAYLSEAQLNWLDQKLSEHEVAEKPAFIFVHEPLLNTVAGSQSEFGWNGIRQDAELKMILAKHPQSIVFTGHTHWELGAKETMYNRKYATMFNAASVAYLWTDDDVLKEGSQGFFVEIFEDKVLVKGRDFSSKSWVTDAEYTVQLPVTIPVVDLTVDQDCTLRNPAMNMNKSVFQPTEQIEVNYVGSLREDAFGIYLRGAKPSETEPISPIASVQTKTFGQPDGKLIFSDLSLPVGSYDMIYLGETLNTVLTRLSFDVVADGCENSVHIK</sequence>
<keyword evidence="2" id="KW-0378">Hydrolase</keyword>
<protein>
    <submittedName>
        <fullName evidence="2">3',5'-cyclic adenosine monophosphate phosphodiesterase CpdA</fullName>
        <ecNumber evidence="2">3.1.4.53</ecNumber>
    </submittedName>
</protein>
<reference evidence="2" key="1">
    <citation type="submission" date="2022-01" db="EMBL/GenBank/DDBJ databases">
        <authorList>
            <person name="Criscuolo A."/>
        </authorList>
    </citation>
    <scope>NUCLEOTIDE SEQUENCE</scope>
    <source>
        <strain evidence="2">CIP111891</strain>
    </source>
</reference>
<feature type="domain" description="Calcineurin-like phosphoesterase" evidence="1">
    <location>
        <begin position="7"/>
        <end position="205"/>
    </location>
</feature>
<dbReference type="EC" id="3.1.4.53" evidence="2"/>
<dbReference type="InterPro" id="IPR029052">
    <property type="entry name" value="Metallo-depent_PP-like"/>
</dbReference>
<evidence type="ECO:0000313" key="3">
    <source>
        <dbReference type="Proteomes" id="UP000838821"/>
    </source>
</evidence>
<dbReference type="InterPro" id="IPR051918">
    <property type="entry name" value="STPP_CPPED1"/>
</dbReference>
<dbReference type="SUPFAM" id="SSF56300">
    <property type="entry name" value="Metallo-dependent phosphatases"/>
    <property type="match status" value="1"/>
</dbReference>
<dbReference type="Gene3D" id="3.60.21.10">
    <property type="match status" value="1"/>
</dbReference>
<organism evidence="2 3">
    <name type="scientific">Paenibacillus allorhizoplanae</name>
    <dbReference type="NCBI Taxonomy" id="2905648"/>
    <lineage>
        <taxon>Bacteria</taxon>
        <taxon>Bacillati</taxon>
        <taxon>Bacillota</taxon>
        <taxon>Bacilli</taxon>
        <taxon>Bacillales</taxon>
        <taxon>Paenibacillaceae</taxon>
        <taxon>Paenibacillus</taxon>
    </lineage>
</organism>
<gene>
    <name evidence="2" type="primary">cpdA_6</name>
    <name evidence="2" type="ORF">PAECIP111891_04000</name>
</gene>
<evidence type="ECO:0000313" key="2">
    <source>
        <dbReference type="EMBL" id="CAH1213618.1"/>
    </source>
</evidence>
<dbReference type="Proteomes" id="UP000838821">
    <property type="component" value="Unassembled WGS sequence"/>
</dbReference>
<dbReference type="PANTHER" id="PTHR43143:SF1">
    <property type="entry name" value="SERINE_THREONINE-PROTEIN PHOSPHATASE CPPED1"/>
    <property type="match status" value="1"/>
</dbReference>
<comment type="caution">
    <text evidence="2">The sequence shown here is derived from an EMBL/GenBank/DDBJ whole genome shotgun (WGS) entry which is preliminary data.</text>
</comment>
<keyword evidence="3" id="KW-1185">Reference proteome</keyword>
<dbReference type="InterPro" id="IPR004843">
    <property type="entry name" value="Calcineurin-like_PHP"/>
</dbReference>
<dbReference type="EMBL" id="CAKMMW010000012">
    <property type="protein sequence ID" value="CAH1213618.1"/>
    <property type="molecule type" value="Genomic_DNA"/>
</dbReference>
<evidence type="ECO:0000259" key="1">
    <source>
        <dbReference type="Pfam" id="PF00149"/>
    </source>
</evidence>
<dbReference type="Pfam" id="PF00149">
    <property type="entry name" value="Metallophos"/>
    <property type="match status" value="1"/>
</dbReference>
<dbReference type="RefSeq" id="WP_236289921.1">
    <property type="nucleotide sequence ID" value="NZ_CAKMMW010000012.1"/>
</dbReference>
<proteinExistence type="predicted"/>
<dbReference type="GO" id="GO:0004115">
    <property type="term" value="F:3',5'-cyclic-AMP phosphodiesterase activity"/>
    <property type="evidence" value="ECO:0007669"/>
    <property type="project" value="UniProtKB-EC"/>
</dbReference>
<accession>A0ABM9CH10</accession>